<accession>A0A6L8LQ44</accession>
<feature type="domain" description="PhnB-like" evidence="1">
    <location>
        <begin position="3"/>
        <end position="130"/>
    </location>
</feature>
<dbReference type="AlphaFoldDB" id="A0A6L8LQ44"/>
<dbReference type="Gene3D" id="3.10.180.10">
    <property type="entry name" value="2,3-Dihydroxybiphenyl 1,2-Dioxygenase, domain 1"/>
    <property type="match status" value="1"/>
</dbReference>
<dbReference type="CDD" id="cd06588">
    <property type="entry name" value="PhnB_like"/>
    <property type="match status" value="1"/>
</dbReference>
<dbReference type="Proteomes" id="UP000479043">
    <property type="component" value="Unassembled WGS sequence"/>
</dbReference>
<evidence type="ECO:0000313" key="3">
    <source>
        <dbReference type="Proteomes" id="UP000479043"/>
    </source>
</evidence>
<organism evidence="2 3">
    <name type="scientific">Thalassovita mangrovi</name>
    <dbReference type="NCBI Taxonomy" id="2692236"/>
    <lineage>
        <taxon>Bacteria</taxon>
        <taxon>Pseudomonadati</taxon>
        <taxon>Pseudomonadota</taxon>
        <taxon>Alphaproteobacteria</taxon>
        <taxon>Rhodobacterales</taxon>
        <taxon>Roseobacteraceae</taxon>
        <taxon>Thalassovita</taxon>
    </lineage>
</organism>
<dbReference type="PANTHER" id="PTHR33990:SF1">
    <property type="entry name" value="PROTEIN YJDN"/>
    <property type="match status" value="1"/>
</dbReference>
<dbReference type="InterPro" id="IPR028973">
    <property type="entry name" value="PhnB-like"/>
</dbReference>
<sequence>MTFTPHLYFDGSCAEAMSFYADLFGAGDLQIMRFSDASGETGLPSSDRVMHAQFSADGHVLMGSDVPPGTPYQPQASVAITHTAPDADTGQALFDRLAEDGEVTMPFAPSFFAPAFGMVTDRFGTHWMIIVMPG</sequence>
<dbReference type="SUPFAM" id="SSF54593">
    <property type="entry name" value="Glyoxalase/Bleomycin resistance protein/Dihydroxybiphenyl dioxygenase"/>
    <property type="match status" value="1"/>
</dbReference>
<comment type="caution">
    <text evidence="2">The sequence shown here is derived from an EMBL/GenBank/DDBJ whole genome shotgun (WGS) entry which is preliminary data.</text>
</comment>
<keyword evidence="3" id="KW-1185">Reference proteome</keyword>
<dbReference type="Pfam" id="PF06983">
    <property type="entry name" value="3-dmu-9_3-mt"/>
    <property type="match status" value="1"/>
</dbReference>
<dbReference type="InterPro" id="IPR029068">
    <property type="entry name" value="Glyas_Bleomycin-R_OHBP_Dase"/>
</dbReference>
<dbReference type="PANTHER" id="PTHR33990">
    <property type="entry name" value="PROTEIN YJDN-RELATED"/>
    <property type="match status" value="1"/>
</dbReference>
<dbReference type="EMBL" id="WWEN01000009">
    <property type="protein sequence ID" value="MYM57186.1"/>
    <property type="molecule type" value="Genomic_DNA"/>
</dbReference>
<evidence type="ECO:0000259" key="1">
    <source>
        <dbReference type="Pfam" id="PF06983"/>
    </source>
</evidence>
<proteinExistence type="predicted"/>
<dbReference type="RefSeq" id="WP_160975091.1">
    <property type="nucleotide sequence ID" value="NZ_WWEN01000009.1"/>
</dbReference>
<reference evidence="2 3" key="1">
    <citation type="submission" date="2020-01" db="EMBL/GenBank/DDBJ databases">
        <authorList>
            <person name="Chen S."/>
        </authorList>
    </citation>
    <scope>NUCLEOTIDE SEQUENCE [LARGE SCALE GENOMIC DNA]</scope>
    <source>
        <strain evidence="2 3">GS-10</strain>
    </source>
</reference>
<evidence type="ECO:0000313" key="2">
    <source>
        <dbReference type="EMBL" id="MYM57186.1"/>
    </source>
</evidence>
<protein>
    <submittedName>
        <fullName evidence="2">VOC family protein</fullName>
    </submittedName>
</protein>
<gene>
    <name evidence="2" type="ORF">GR167_17850</name>
</gene>
<name>A0A6L8LQ44_9RHOB</name>